<accession>A0A165NBY0</accession>
<evidence type="ECO:0000256" key="1">
    <source>
        <dbReference type="SAM" id="MobiDB-lite"/>
    </source>
</evidence>
<feature type="region of interest" description="Disordered" evidence="1">
    <location>
        <begin position="598"/>
        <end position="696"/>
    </location>
</feature>
<feature type="compositionally biased region" description="Low complexity" evidence="1">
    <location>
        <begin position="611"/>
        <end position="625"/>
    </location>
</feature>
<feature type="compositionally biased region" description="Low complexity" evidence="1">
    <location>
        <begin position="685"/>
        <end position="696"/>
    </location>
</feature>
<feature type="compositionally biased region" description="Low complexity" evidence="1">
    <location>
        <begin position="744"/>
        <end position="761"/>
    </location>
</feature>
<organism evidence="2 3">
    <name type="scientific">Neolentinus lepideus HHB14362 ss-1</name>
    <dbReference type="NCBI Taxonomy" id="1314782"/>
    <lineage>
        <taxon>Eukaryota</taxon>
        <taxon>Fungi</taxon>
        <taxon>Dikarya</taxon>
        <taxon>Basidiomycota</taxon>
        <taxon>Agaricomycotina</taxon>
        <taxon>Agaricomycetes</taxon>
        <taxon>Gloeophyllales</taxon>
        <taxon>Gloeophyllaceae</taxon>
        <taxon>Neolentinus</taxon>
    </lineage>
</organism>
<feature type="compositionally biased region" description="Low complexity" evidence="1">
    <location>
        <begin position="244"/>
        <end position="258"/>
    </location>
</feature>
<feature type="region of interest" description="Disordered" evidence="1">
    <location>
        <begin position="786"/>
        <end position="833"/>
    </location>
</feature>
<name>A0A165NBY0_9AGAM</name>
<dbReference type="Proteomes" id="UP000076761">
    <property type="component" value="Unassembled WGS sequence"/>
</dbReference>
<keyword evidence="3" id="KW-1185">Reference proteome</keyword>
<gene>
    <name evidence="2" type="ORF">NEOLEDRAFT_1142124</name>
</gene>
<feature type="region of interest" description="Disordered" evidence="1">
    <location>
        <begin position="30"/>
        <end position="554"/>
    </location>
</feature>
<feature type="compositionally biased region" description="Polar residues" evidence="1">
    <location>
        <begin position="655"/>
        <end position="676"/>
    </location>
</feature>
<dbReference type="AlphaFoldDB" id="A0A165NBY0"/>
<feature type="compositionally biased region" description="Polar residues" evidence="1">
    <location>
        <begin position="545"/>
        <end position="554"/>
    </location>
</feature>
<feature type="region of interest" description="Disordered" evidence="1">
    <location>
        <begin position="720"/>
        <end position="767"/>
    </location>
</feature>
<feature type="compositionally biased region" description="Acidic residues" evidence="1">
    <location>
        <begin position="58"/>
        <end position="68"/>
    </location>
</feature>
<sequence>MTEYATTPSELEAYKESLNRTNDWVIAHSPTNSLSHFSDPHVPPSRTPTLAPLSGFLDEGEGEGEGDGEESKRKSVPPRMFLRYKDGRPDLPIEMYSESLAQHSPVPGPAPASRHPSQASQRVPSERTVRDPPRPRVTESLEYAPSRHSQARSHHSALSQNGPAQVASHAPSRASSTGAGLLGSHVQTGQAPSRHSTTSPASHRSGAPSNTGSRTREVPMEDIPQELSGSAHDGVSLHSRHSRQSSGSSRASRHNSTSLMDASAQPIPSRMSAAGPSHQPSAGSQRSLHTHAAQAIPPPLARSQPSAIHLPTVAVSHHSQQAMDEVPAEIASRHSRQSSRHSNGSDISHHSQTREIPVAGGPPSSYSAREHRVAASHRSRISQQDPPPEAPSEHRPPSIHSIHSEHNHASHRPAIVYAPSPHHVPRYSPPAIVPASQYNGSQYIGAPQASVPGSRHGSAVSRSQSLGQPREVPEPVPVLPSHASQRDGVPGTSGSHYQSQHSRTTQQNYPRAISASASHPPQGQYYRDPNRATPQGSVAYAQPSGPVSNPAYQNQYHTVPRSNHRERGKLAMANPSVDGGGAVFIRDFGAAARSHSLSRYPNPMAVPRSGPVAEQPAPAASAQVPAPSPSFGPPQPDDGPHISQLADHAAEPQTRGMNSRARSGSVSRHSNHTSEPWSVVDVPTSMRSRTSSVSSASTYYVLASPGQKVRVIHVPYDNDKTINPSSTSSLRRRFFQRSASSTNASRTPTTNASRAATAAPAVSDADRTDQRRRLFFNRLFDVNWGARERSRKTEEPEKPEDAHTEKAEADGESRRSETSSRRRLLRRNNTSRA</sequence>
<protein>
    <submittedName>
        <fullName evidence="2">Uncharacterized protein</fullName>
    </submittedName>
</protein>
<evidence type="ECO:0000313" key="2">
    <source>
        <dbReference type="EMBL" id="KZT19442.1"/>
    </source>
</evidence>
<reference evidence="2 3" key="1">
    <citation type="journal article" date="2016" name="Mol. Biol. Evol.">
        <title>Comparative Genomics of Early-Diverging Mushroom-Forming Fungi Provides Insights into the Origins of Lignocellulose Decay Capabilities.</title>
        <authorList>
            <person name="Nagy L.G."/>
            <person name="Riley R."/>
            <person name="Tritt A."/>
            <person name="Adam C."/>
            <person name="Daum C."/>
            <person name="Floudas D."/>
            <person name="Sun H."/>
            <person name="Yadav J.S."/>
            <person name="Pangilinan J."/>
            <person name="Larsson K.H."/>
            <person name="Matsuura K."/>
            <person name="Barry K."/>
            <person name="Labutti K."/>
            <person name="Kuo R."/>
            <person name="Ohm R.A."/>
            <person name="Bhattacharya S.S."/>
            <person name="Shirouzu T."/>
            <person name="Yoshinaga Y."/>
            <person name="Martin F.M."/>
            <person name="Grigoriev I.V."/>
            <person name="Hibbett D.S."/>
        </authorList>
    </citation>
    <scope>NUCLEOTIDE SEQUENCE [LARGE SCALE GENOMIC DNA]</scope>
    <source>
        <strain evidence="2 3">HHB14362 ss-1</strain>
    </source>
</reference>
<proteinExistence type="predicted"/>
<feature type="compositionally biased region" description="Basic and acidic residues" evidence="1">
    <location>
        <begin position="786"/>
        <end position="820"/>
    </location>
</feature>
<feature type="compositionally biased region" description="Basic and acidic residues" evidence="1">
    <location>
        <begin position="391"/>
        <end position="408"/>
    </location>
</feature>
<feature type="compositionally biased region" description="Polar residues" evidence="1">
    <location>
        <begin position="185"/>
        <end position="213"/>
    </location>
</feature>
<feature type="compositionally biased region" description="Pro residues" evidence="1">
    <location>
        <begin position="626"/>
        <end position="637"/>
    </location>
</feature>
<feature type="compositionally biased region" description="Polar residues" evidence="1">
    <location>
        <begin position="278"/>
        <end position="287"/>
    </location>
</feature>
<dbReference type="EMBL" id="KV425641">
    <property type="protein sequence ID" value="KZT19442.1"/>
    <property type="molecule type" value="Genomic_DNA"/>
</dbReference>
<evidence type="ECO:0000313" key="3">
    <source>
        <dbReference type="Proteomes" id="UP000076761"/>
    </source>
</evidence>
<dbReference type="InParanoid" id="A0A165NBY0"/>
<feature type="compositionally biased region" description="Basic and acidic residues" evidence="1">
    <location>
        <begin position="124"/>
        <end position="139"/>
    </location>
</feature>
<feature type="compositionally biased region" description="Polar residues" evidence="1">
    <location>
        <begin position="492"/>
        <end position="521"/>
    </location>
</feature>
<dbReference type="OrthoDB" id="3249663at2759"/>